<dbReference type="EC" id="2.7.1.130" evidence="1"/>
<reference evidence="1" key="1">
    <citation type="submission" date="2013-08" db="EMBL/GenBank/DDBJ databases">
        <authorList>
            <person name="Mendez C."/>
            <person name="Richter M."/>
            <person name="Ferrer M."/>
            <person name="Sanchez J."/>
        </authorList>
    </citation>
    <scope>NUCLEOTIDE SEQUENCE</scope>
</reference>
<dbReference type="UniPathway" id="UPA00359">
    <property type="reaction ID" value="UER00482"/>
</dbReference>
<dbReference type="GO" id="GO:0005524">
    <property type="term" value="F:ATP binding"/>
    <property type="evidence" value="ECO:0007669"/>
    <property type="project" value="InterPro"/>
</dbReference>
<dbReference type="GO" id="GO:0016020">
    <property type="term" value="C:membrane"/>
    <property type="evidence" value="ECO:0007669"/>
    <property type="project" value="GOC"/>
</dbReference>
<dbReference type="InterPro" id="IPR003758">
    <property type="entry name" value="LpxK"/>
</dbReference>
<name>T1BIM2_9ZZZZ</name>
<dbReference type="Pfam" id="PF02606">
    <property type="entry name" value="LpxK"/>
    <property type="match status" value="1"/>
</dbReference>
<protein>
    <submittedName>
        <fullName evidence="1">Tetraacyldisaccharide-1-P 4'-kinase</fullName>
        <ecNumber evidence="1">2.7.1.130</ecNumber>
    </submittedName>
</protein>
<organism evidence="1">
    <name type="scientific">mine drainage metagenome</name>
    <dbReference type="NCBI Taxonomy" id="410659"/>
    <lineage>
        <taxon>unclassified sequences</taxon>
        <taxon>metagenomes</taxon>
        <taxon>ecological metagenomes</taxon>
    </lineage>
</organism>
<sequence length="71" mass="8304">MQRYPFPDHHPYRRTDLPADLRNPVLMTEKDAIKWRRLGLDDAWYLPLEALVDTALVDHLATLLISKEPHG</sequence>
<accession>T1BIM2</accession>
<comment type="caution">
    <text evidence="1">The sequence shown here is derived from an EMBL/GenBank/DDBJ whole genome shotgun (WGS) entry which is preliminary data.</text>
</comment>
<reference evidence="1" key="2">
    <citation type="journal article" date="2014" name="ISME J.">
        <title>Microbial stratification in low pH oxic and suboxic macroscopic growths along an acid mine drainage.</title>
        <authorList>
            <person name="Mendez-Garcia C."/>
            <person name="Mesa V."/>
            <person name="Sprenger R.R."/>
            <person name="Richter M."/>
            <person name="Diez M.S."/>
            <person name="Solano J."/>
            <person name="Bargiela R."/>
            <person name="Golyshina O.V."/>
            <person name="Manteca A."/>
            <person name="Ramos J.L."/>
            <person name="Gallego J.R."/>
            <person name="Llorente I."/>
            <person name="Martins Dos Santos V.A."/>
            <person name="Jensen O.N."/>
            <person name="Pelaez A.I."/>
            <person name="Sanchez J."/>
            <person name="Ferrer M."/>
        </authorList>
    </citation>
    <scope>NUCLEOTIDE SEQUENCE</scope>
</reference>
<evidence type="ECO:0000313" key="1">
    <source>
        <dbReference type="EMBL" id="EQD68468.1"/>
    </source>
</evidence>
<dbReference type="AlphaFoldDB" id="T1BIM2"/>
<gene>
    <name evidence="1" type="ORF">B1A_07329</name>
</gene>
<dbReference type="GO" id="GO:0009029">
    <property type="term" value="F:lipid-A 4'-kinase activity"/>
    <property type="evidence" value="ECO:0007669"/>
    <property type="project" value="UniProtKB-EC"/>
</dbReference>
<proteinExistence type="predicted"/>
<dbReference type="GO" id="GO:0009245">
    <property type="term" value="P:lipid A biosynthetic process"/>
    <property type="evidence" value="ECO:0007669"/>
    <property type="project" value="InterPro"/>
</dbReference>
<keyword evidence="1" id="KW-0418">Kinase</keyword>
<keyword evidence="1" id="KW-0808">Transferase</keyword>
<dbReference type="EMBL" id="AUZX01005284">
    <property type="protein sequence ID" value="EQD68468.1"/>
    <property type="molecule type" value="Genomic_DNA"/>
</dbReference>